<dbReference type="PROSITE" id="PS50041">
    <property type="entry name" value="C_TYPE_LECTIN_2"/>
    <property type="match status" value="1"/>
</dbReference>
<keyword evidence="5" id="KW-0175">Coiled coil</keyword>
<proteinExistence type="predicted"/>
<organism evidence="7 8">
    <name type="scientific">Lymnaea stagnalis</name>
    <name type="common">Great pond snail</name>
    <name type="synonym">Helix stagnalis</name>
    <dbReference type="NCBI Taxonomy" id="6523"/>
    <lineage>
        <taxon>Eukaryota</taxon>
        <taxon>Metazoa</taxon>
        <taxon>Spiralia</taxon>
        <taxon>Lophotrochozoa</taxon>
        <taxon>Mollusca</taxon>
        <taxon>Gastropoda</taxon>
        <taxon>Heterobranchia</taxon>
        <taxon>Euthyneura</taxon>
        <taxon>Panpulmonata</taxon>
        <taxon>Hygrophila</taxon>
        <taxon>Lymnaeoidea</taxon>
        <taxon>Lymnaeidae</taxon>
        <taxon>Lymnaea</taxon>
    </lineage>
</organism>
<dbReference type="GO" id="GO:0005615">
    <property type="term" value="C:extracellular space"/>
    <property type="evidence" value="ECO:0007669"/>
    <property type="project" value="TreeGrafter"/>
</dbReference>
<comment type="subcellular location">
    <subcellularLocation>
        <location evidence="1">Secreted</location>
    </subcellularLocation>
</comment>
<dbReference type="SMART" id="SM00034">
    <property type="entry name" value="CLECT"/>
    <property type="match status" value="1"/>
</dbReference>
<evidence type="ECO:0000256" key="3">
    <source>
        <dbReference type="ARBA" id="ARBA00022729"/>
    </source>
</evidence>
<feature type="domain" description="C-type lectin" evidence="6">
    <location>
        <begin position="154"/>
        <end position="281"/>
    </location>
</feature>
<evidence type="ECO:0000259" key="6">
    <source>
        <dbReference type="PROSITE" id="PS50041"/>
    </source>
</evidence>
<dbReference type="PANTHER" id="PTHR22799:SF1">
    <property type="entry name" value="C-TYPE LECTIN DOMAIN FAMILY 11 MEMBER A"/>
    <property type="match status" value="1"/>
</dbReference>
<dbReference type="Pfam" id="PF00059">
    <property type="entry name" value="Lectin_C"/>
    <property type="match status" value="1"/>
</dbReference>
<dbReference type="InterPro" id="IPR016187">
    <property type="entry name" value="CTDL_fold"/>
</dbReference>
<dbReference type="GO" id="GO:0008083">
    <property type="term" value="F:growth factor activity"/>
    <property type="evidence" value="ECO:0007669"/>
    <property type="project" value="TreeGrafter"/>
</dbReference>
<evidence type="ECO:0000256" key="5">
    <source>
        <dbReference type="SAM" id="Coils"/>
    </source>
</evidence>
<dbReference type="SUPFAM" id="SSF57997">
    <property type="entry name" value="Tropomyosin"/>
    <property type="match status" value="1"/>
</dbReference>
<sequence>SFLTLEWVNPNVSESGTYLCKANAFNQADDILNDFNNLTAQSTQTNNTLRRMQNDFNNLTAQSNQTKNKLQKLENDFNNLTAQSTQTENKLQKLENDFKNLTDQSTQNENELQKLENDFKNLTAQSTRTENKLQKLETKLSALESTIFKTSTVVNGRQYHLSLYEPNSAVNAEMACEALGGYLAEVDDKNEYDVLKTLIGMPSAHGISFLLGGTDEGHEGRWVNRHSGTPLGYTSWMQGNPDNNLFNGVRENCQAMVHFDSVYDFVMNDVTCFNSNAGMTKLYFICEVPI</sequence>
<feature type="non-terminal residue" evidence="7">
    <location>
        <position position="1"/>
    </location>
</feature>
<keyword evidence="3" id="KW-0732">Signal</keyword>
<dbReference type="GO" id="GO:0030246">
    <property type="term" value="F:carbohydrate binding"/>
    <property type="evidence" value="ECO:0007669"/>
    <property type="project" value="UniProtKB-KW"/>
</dbReference>
<protein>
    <recommendedName>
        <fullName evidence="6">C-type lectin domain-containing protein</fullName>
    </recommendedName>
</protein>
<gene>
    <name evidence="7" type="ORF">GSLYS_00021543001</name>
</gene>
<keyword evidence="2" id="KW-0964">Secreted</keyword>
<dbReference type="InterPro" id="IPR001304">
    <property type="entry name" value="C-type_lectin-like"/>
</dbReference>
<dbReference type="SUPFAM" id="SSF56436">
    <property type="entry name" value="C-type lectin-like"/>
    <property type="match status" value="1"/>
</dbReference>
<evidence type="ECO:0000313" key="7">
    <source>
        <dbReference type="EMBL" id="CAL1548226.1"/>
    </source>
</evidence>
<dbReference type="PANTHER" id="PTHR22799">
    <property type="entry name" value="TETRANECTIN-RELATED"/>
    <property type="match status" value="1"/>
</dbReference>
<comment type="caution">
    <text evidence="7">The sequence shown here is derived from an EMBL/GenBank/DDBJ whole genome shotgun (WGS) entry which is preliminary data.</text>
</comment>
<dbReference type="Gene3D" id="1.20.5.340">
    <property type="match status" value="1"/>
</dbReference>
<evidence type="ECO:0000256" key="1">
    <source>
        <dbReference type="ARBA" id="ARBA00004613"/>
    </source>
</evidence>
<name>A0AAV2IPT8_LYMST</name>
<dbReference type="InterPro" id="IPR016186">
    <property type="entry name" value="C-type_lectin-like/link_sf"/>
</dbReference>
<dbReference type="Proteomes" id="UP001497497">
    <property type="component" value="Unassembled WGS sequence"/>
</dbReference>
<dbReference type="AlphaFoldDB" id="A0AAV2IPT8"/>
<feature type="coiled-coil region" evidence="5">
    <location>
        <begin position="49"/>
        <end position="146"/>
    </location>
</feature>
<accession>A0AAV2IPT8</accession>
<evidence type="ECO:0000313" key="8">
    <source>
        <dbReference type="Proteomes" id="UP001497497"/>
    </source>
</evidence>
<dbReference type="Gene3D" id="3.10.100.10">
    <property type="entry name" value="Mannose-Binding Protein A, subunit A"/>
    <property type="match status" value="1"/>
</dbReference>
<keyword evidence="4" id="KW-0430">Lectin</keyword>
<reference evidence="7 8" key="1">
    <citation type="submission" date="2024-04" db="EMBL/GenBank/DDBJ databases">
        <authorList>
            <consortium name="Genoscope - CEA"/>
            <person name="William W."/>
        </authorList>
    </citation>
    <scope>NUCLEOTIDE SEQUENCE [LARGE SCALE GENOMIC DNA]</scope>
</reference>
<dbReference type="EMBL" id="CAXITT010001228">
    <property type="protein sequence ID" value="CAL1548226.1"/>
    <property type="molecule type" value="Genomic_DNA"/>
</dbReference>
<evidence type="ECO:0000256" key="2">
    <source>
        <dbReference type="ARBA" id="ARBA00022525"/>
    </source>
</evidence>
<keyword evidence="8" id="KW-1185">Reference proteome</keyword>
<evidence type="ECO:0000256" key="4">
    <source>
        <dbReference type="ARBA" id="ARBA00022734"/>
    </source>
</evidence>
<dbReference type="CDD" id="cd00037">
    <property type="entry name" value="CLECT"/>
    <property type="match status" value="1"/>
</dbReference>
<dbReference type="InterPro" id="IPR051663">
    <property type="entry name" value="CLec_Tetranectin-domain"/>
</dbReference>